<accession>A0ACC0YL32</accession>
<reference evidence="2" key="1">
    <citation type="journal article" date="2023" name="G3 (Bethesda)">
        <title>Genome assembly and association tests identify interacting loci associated with vigor, precocity, and sex in interspecific pistachio rootstocks.</title>
        <authorList>
            <person name="Palmer W."/>
            <person name="Jacygrad E."/>
            <person name="Sagayaradj S."/>
            <person name="Cavanaugh K."/>
            <person name="Han R."/>
            <person name="Bertier L."/>
            <person name="Beede B."/>
            <person name="Kafkas S."/>
            <person name="Golino D."/>
            <person name="Preece J."/>
            <person name="Michelmore R."/>
        </authorList>
    </citation>
    <scope>NUCLEOTIDE SEQUENCE [LARGE SCALE GENOMIC DNA]</scope>
</reference>
<comment type="caution">
    <text evidence="1">The sequence shown here is derived from an EMBL/GenBank/DDBJ whole genome shotgun (WGS) entry which is preliminary data.</text>
</comment>
<evidence type="ECO:0000313" key="2">
    <source>
        <dbReference type="Proteomes" id="UP001163603"/>
    </source>
</evidence>
<name>A0ACC0YL32_9ROSI</name>
<proteinExistence type="predicted"/>
<dbReference type="EMBL" id="CM047741">
    <property type="protein sequence ID" value="KAJ0038163.1"/>
    <property type="molecule type" value="Genomic_DNA"/>
</dbReference>
<organism evidence="1 2">
    <name type="scientific">Pistacia integerrima</name>
    <dbReference type="NCBI Taxonomy" id="434235"/>
    <lineage>
        <taxon>Eukaryota</taxon>
        <taxon>Viridiplantae</taxon>
        <taxon>Streptophyta</taxon>
        <taxon>Embryophyta</taxon>
        <taxon>Tracheophyta</taxon>
        <taxon>Spermatophyta</taxon>
        <taxon>Magnoliopsida</taxon>
        <taxon>eudicotyledons</taxon>
        <taxon>Gunneridae</taxon>
        <taxon>Pentapetalae</taxon>
        <taxon>rosids</taxon>
        <taxon>malvids</taxon>
        <taxon>Sapindales</taxon>
        <taxon>Anacardiaceae</taxon>
        <taxon>Pistacia</taxon>
    </lineage>
</organism>
<evidence type="ECO:0000313" key="1">
    <source>
        <dbReference type="EMBL" id="KAJ0038163.1"/>
    </source>
</evidence>
<gene>
    <name evidence="1" type="ORF">Pint_21914</name>
</gene>
<keyword evidence="2" id="KW-1185">Reference proteome</keyword>
<protein>
    <submittedName>
        <fullName evidence="1">Uncharacterized protein</fullName>
    </submittedName>
</protein>
<dbReference type="Proteomes" id="UP001163603">
    <property type="component" value="Chromosome 6"/>
</dbReference>
<sequence>MVYFRCFRELEMLHTR</sequence>